<evidence type="ECO:0000313" key="2">
    <source>
        <dbReference type="EMBL" id="QCQ39005.1"/>
    </source>
</evidence>
<feature type="transmembrane region" description="Helical" evidence="1">
    <location>
        <begin position="20"/>
        <end position="40"/>
    </location>
</feature>
<dbReference type="OrthoDB" id="9872502at2"/>
<keyword evidence="1" id="KW-1133">Transmembrane helix</keyword>
<dbReference type="Proteomes" id="UP000266644">
    <property type="component" value="Unassembled WGS sequence"/>
</dbReference>
<evidence type="ECO:0000313" key="5">
    <source>
        <dbReference type="Proteomes" id="UP000028294"/>
    </source>
</evidence>
<dbReference type="EMBL" id="CP036553">
    <property type="protein sequence ID" value="QCQ39005.1"/>
    <property type="molecule type" value="Genomic_DNA"/>
</dbReference>
<organism evidence="4 7">
    <name type="scientific">Bacteroides fragilis</name>
    <dbReference type="NCBI Taxonomy" id="817"/>
    <lineage>
        <taxon>Bacteria</taxon>
        <taxon>Pseudomonadati</taxon>
        <taxon>Bacteroidota</taxon>
        <taxon>Bacteroidia</taxon>
        <taxon>Bacteroidales</taxon>
        <taxon>Bacteroidaceae</taxon>
        <taxon>Bacteroides</taxon>
    </lineage>
</organism>
<reference evidence="3" key="1">
    <citation type="book" date="2014" name="THE 24TH EUROPEAN CONGRESS OF CLINICAL MICROBIOLOGY AND INFECTIOUS DISEASES" publisher="ECCMID 2014" city="Barcelona, Spain">
        <title>Identification of resistance genes in three multidrug-resistant Bacteroides fragilis isolates by whole genome sequencing.</title>
        <editorList>
            <person name="Unknown"/>
            <person name="A."/>
        </editorList>
        <authorList>
            <person name="Sydenham T.V."/>
            <person name="Hasman H."/>
            <person name="Wang M."/>
            <person name="Soki J."/>
            <person name="Nagy E."/>
            <person name="Justesen U.S."/>
        </authorList>
    </citation>
    <scope>NUCLEOTIDE SEQUENCE</scope>
    <source>
        <strain evidence="3">DCMSKEJBY0001B</strain>
    </source>
</reference>
<evidence type="ECO:0000256" key="1">
    <source>
        <dbReference type="SAM" id="Phobius"/>
    </source>
</evidence>
<dbReference type="EMBL" id="CP036546">
    <property type="protein sequence ID" value="QCQ47622.1"/>
    <property type="molecule type" value="Genomic_DNA"/>
</dbReference>
<name>A0A2K9GXQ9_BACFG</name>
<proteinExistence type="predicted"/>
<evidence type="ECO:0008006" key="8">
    <source>
        <dbReference type="Google" id="ProtNLM"/>
    </source>
</evidence>
<evidence type="ECO:0000313" key="3">
    <source>
        <dbReference type="EMBL" id="QCQ47622.1"/>
    </source>
</evidence>
<reference evidence="5 6" key="3">
    <citation type="submission" date="2019-03" db="EMBL/GenBank/DDBJ databases">
        <title>Complete genome assembly of MDR B. fragilis.</title>
        <authorList>
            <person name="Sydenham T.V."/>
            <person name="Hasman H."/>
            <person name="Justesen U.S."/>
        </authorList>
    </citation>
    <scope>NUCLEOTIDE SEQUENCE [LARGE SCALE GENOMIC DNA]</scope>
    <source>
        <strain evidence="2 5">DCMOUH0067B</strain>
        <strain evidence="3 6">DCMSKEJBY0001B</strain>
    </source>
</reference>
<evidence type="ECO:0000313" key="6">
    <source>
        <dbReference type="Proteomes" id="UP000036847"/>
    </source>
</evidence>
<evidence type="ECO:0000313" key="7">
    <source>
        <dbReference type="Proteomes" id="UP000266644"/>
    </source>
</evidence>
<dbReference type="Proteomes" id="UP000036847">
    <property type="component" value="Chromosome"/>
</dbReference>
<accession>A0A2K9GXQ9</accession>
<gene>
    <name evidence="4" type="ORF">DW228_11525</name>
    <name evidence="3" type="ORF">EC80_015290</name>
    <name evidence="2" type="ORF">IA74_015705</name>
</gene>
<dbReference type="EMBL" id="QRJE01000017">
    <property type="protein sequence ID" value="RHH10726.1"/>
    <property type="molecule type" value="Genomic_DNA"/>
</dbReference>
<protein>
    <recommendedName>
        <fullName evidence="8">Transmembrane protein</fullName>
    </recommendedName>
</protein>
<dbReference type="Proteomes" id="UP000028294">
    <property type="component" value="Chromosome"/>
</dbReference>
<reference evidence="4 7" key="2">
    <citation type="submission" date="2018-08" db="EMBL/GenBank/DDBJ databases">
        <title>A genome reference for cultivated species of the human gut microbiota.</title>
        <authorList>
            <person name="Zou Y."/>
            <person name="Xue W."/>
            <person name="Luo G."/>
        </authorList>
    </citation>
    <scope>NUCLEOTIDE SEQUENCE [LARGE SCALE GENOMIC DNA]</scope>
    <source>
        <strain evidence="4 7">AM18-6</strain>
    </source>
</reference>
<sequence>MTVRCIIRAFFFRGCFNRHFLFINTFLKSQIVAVWKVYLLSEKNVVYPLK</sequence>
<evidence type="ECO:0000313" key="4">
    <source>
        <dbReference type="EMBL" id="RHH10726.1"/>
    </source>
</evidence>
<dbReference type="AlphaFoldDB" id="A0A2K9GXQ9"/>
<keyword evidence="1" id="KW-0472">Membrane</keyword>
<keyword evidence="1" id="KW-0812">Transmembrane</keyword>